<dbReference type="AlphaFoldDB" id="A0AAD6ZMR9"/>
<evidence type="ECO:0000256" key="2">
    <source>
        <dbReference type="ARBA" id="ARBA00022771"/>
    </source>
</evidence>
<evidence type="ECO:0000256" key="3">
    <source>
        <dbReference type="ARBA" id="ARBA00022833"/>
    </source>
</evidence>
<comment type="caution">
    <text evidence="6">The sequence shown here is derived from an EMBL/GenBank/DDBJ whole genome shotgun (WGS) entry which is preliminary data.</text>
</comment>
<dbReference type="EMBL" id="JARIHO010000037">
    <property type="protein sequence ID" value="KAJ7330266.1"/>
    <property type="molecule type" value="Genomic_DNA"/>
</dbReference>
<evidence type="ECO:0000313" key="6">
    <source>
        <dbReference type="EMBL" id="KAJ7330266.1"/>
    </source>
</evidence>
<evidence type="ECO:0000313" key="7">
    <source>
        <dbReference type="Proteomes" id="UP001218218"/>
    </source>
</evidence>
<gene>
    <name evidence="6" type="ORF">DFH08DRAFT_1022366</name>
</gene>
<organism evidence="6 7">
    <name type="scientific">Mycena albidolilacea</name>
    <dbReference type="NCBI Taxonomy" id="1033008"/>
    <lineage>
        <taxon>Eukaryota</taxon>
        <taxon>Fungi</taxon>
        <taxon>Dikarya</taxon>
        <taxon>Basidiomycota</taxon>
        <taxon>Agaricomycotina</taxon>
        <taxon>Agaricomycetes</taxon>
        <taxon>Agaricomycetidae</taxon>
        <taxon>Agaricales</taxon>
        <taxon>Marasmiineae</taxon>
        <taxon>Mycenaceae</taxon>
        <taxon>Mycena</taxon>
    </lineage>
</organism>
<feature type="domain" description="MYND-type" evidence="5">
    <location>
        <begin position="16"/>
        <end position="56"/>
    </location>
</feature>
<keyword evidence="1" id="KW-0479">Metal-binding</keyword>
<sequence>MNMMLMLAELPPQCMDVSCTKATPASICSGCKRVAYCDAQCQTRDWNGQLPHKKFCKTIRALADAAGFPAYTIPKYLPELDANARRRVEDAVSLAAVNSFNKKMMEDDRIRKVINDTRAGLSRMRLLQKQRQEVYLEKIVLE</sequence>
<dbReference type="Pfam" id="PF01753">
    <property type="entry name" value="zf-MYND"/>
    <property type="match status" value="1"/>
</dbReference>
<keyword evidence="3" id="KW-0862">Zinc</keyword>
<dbReference type="PROSITE" id="PS50865">
    <property type="entry name" value="ZF_MYND_2"/>
    <property type="match status" value="1"/>
</dbReference>
<evidence type="ECO:0000259" key="5">
    <source>
        <dbReference type="PROSITE" id="PS50865"/>
    </source>
</evidence>
<name>A0AAD6ZMR9_9AGAR</name>
<proteinExistence type="predicted"/>
<keyword evidence="2 4" id="KW-0863">Zinc-finger</keyword>
<dbReference type="GO" id="GO:0008270">
    <property type="term" value="F:zinc ion binding"/>
    <property type="evidence" value="ECO:0007669"/>
    <property type="project" value="UniProtKB-KW"/>
</dbReference>
<evidence type="ECO:0000256" key="1">
    <source>
        <dbReference type="ARBA" id="ARBA00022723"/>
    </source>
</evidence>
<dbReference type="SUPFAM" id="SSF144232">
    <property type="entry name" value="HIT/MYND zinc finger-like"/>
    <property type="match status" value="1"/>
</dbReference>
<protein>
    <recommendedName>
        <fullName evidence="5">MYND-type domain-containing protein</fullName>
    </recommendedName>
</protein>
<reference evidence="6" key="1">
    <citation type="submission" date="2023-03" db="EMBL/GenBank/DDBJ databases">
        <title>Massive genome expansion in bonnet fungi (Mycena s.s.) driven by repeated elements and novel gene families across ecological guilds.</title>
        <authorList>
            <consortium name="Lawrence Berkeley National Laboratory"/>
            <person name="Harder C.B."/>
            <person name="Miyauchi S."/>
            <person name="Viragh M."/>
            <person name="Kuo A."/>
            <person name="Thoen E."/>
            <person name="Andreopoulos B."/>
            <person name="Lu D."/>
            <person name="Skrede I."/>
            <person name="Drula E."/>
            <person name="Henrissat B."/>
            <person name="Morin E."/>
            <person name="Kohler A."/>
            <person name="Barry K."/>
            <person name="LaButti K."/>
            <person name="Morin E."/>
            <person name="Salamov A."/>
            <person name="Lipzen A."/>
            <person name="Mereny Z."/>
            <person name="Hegedus B."/>
            <person name="Baldrian P."/>
            <person name="Stursova M."/>
            <person name="Weitz H."/>
            <person name="Taylor A."/>
            <person name="Grigoriev I.V."/>
            <person name="Nagy L.G."/>
            <person name="Martin F."/>
            <person name="Kauserud H."/>
        </authorList>
    </citation>
    <scope>NUCLEOTIDE SEQUENCE</scope>
    <source>
        <strain evidence="6">CBHHK002</strain>
    </source>
</reference>
<dbReference type="Gene3D" id="6.10.140.2220">
    <property type="match status" value="1"/>
</dbReference>
<accession>A0AAD6ZMR9</accession>
<dbReference type="Proteomes" id="UP001218218">
    <property type="component" value="Unassembled WGS sequence"/>
</dbReference>
<evidence type="ECO:0000256" key="4">
    <source>
        <dbReference type="PROSITE-ProRule" id="PRU00134"/>
    </source>
</evidence>
<dbReference type="InterPro" id="IPR002893">
    <property type="entry name" value="Znf_MYND"/>
</dbReference>
<keyword evidence="7" id="KW-1185">Reference proteome</keyword>